<proteinExistence type="predicted"/>
<organism evidence="6 7">
    <name type="scientific">Hymenobacter glaciei</name>
    <dbReference type="NCBI Taxonomy" id="877209"/>
    <lineage>
        <taxon>Bacteria</taxon>
        <taxon>Pseudomonadati</taxon>
        <taxon>Bacteroidota</taxon>
        <taxon>Cytophagia</taxon>
        <taxon>Cytophagales</taxon>
        <taxon>Hymenobacteraceae</taxon>
        <taxon>Hymenobacter</taxon>
    </lineage>
</organism>
<evidence type="ECO:0000256" key="4">
    <source>
        <dbReference type="ARBA" id="ARBA00022989"/>
    </source>
</evidence>
<dbReference type="Gene3D" id="3.40.50.2000">
    <property type="entry name" value="Glycogen Phosphorylase B"/>
    <property type="match status" value="1"/>
</dbReference>
<reference evidence="7" key="1">
    <citation type="journal article" date="2019" name="Int. J. Syst. Evol. Microbiol.">
        <title>The Global Catalogue of Microorganisms (GCM) 10K type strain sequencing project: providing services to taxonomists for standard genome sequencing and annotation.</title>
        <authorList>
            <consortium name="The Broad Institute Genomics Platform"/>
            <consortium name="The Broad Institute Genome Sequencing Center for Infectious Disease"/>
            <person name="Wu L."/>
            <person name="Ma J."/>
        </authorList>
    </citation>
    <scope>NUCLEOTIDE SEQUENCE [LARGE SCALE GENOMIC DNA]</scope>
    <source>
        <strain evidence="7">JCM 17225</strain>
    </source>
</reference>
<accession>A0ABP7TQW1</accession>
<evidence type="ECO:0000256" key="3">
    <source>
        <dbReference type="ARBA" id="ARBA00022824"/>
    </source>
</evidence>
<comment type="caution">
    <text evidence="6">The sequence shown here is derived from an EMBL/GenBank/DDBJ whole genome shotgun (WGS) entry which is preliminary data.</text>
</comment>
<dbReference type="InterPro" id="IPR013969">
    <property type="entry name" value="Oligosacch_biosynth_Alg14"/>
</dbReference>
<dbReference type="PANTHER" id="PTHR12154:SF4">
    <property type="entry name" value="UDP-N-ACETYLGLUCOSAMINE TRANSFERASE SUBUNIT ALG14 HOMOLOG"/>
    <property type="match status" value="1"/>
</dbReference>
<evidence type="ECO:0000256" key="2">
    <source>
        <dbReference type="ARBA" id="ARBA00022692"/>
    </source>
</evidence>
<sequence length="152" mass="16468">MKTKTMKVVAIASGGGHWIQLQRIVPAFAGHDVSYISTHPSFAATVPGHAFYAVPDASRWNKVKLLKVGYELFRLISTIKPDVIISTGAAPGLMALLAGKLTGARTIWLDSIANIEKISMSGQIALRFADRTYTQWPKLATDKVQFAGNVLS</sequence>
<dbReference type="Pfam" id="PF08660">
    <property type="entry name" value="Alg14"/>
    <property type="match status" value="1"/>
</dbReference>
<keyword evidence="7" id="KW-1185">Reference proteome</keyword>
<dbReference type="SUPFAM" id="SSF53756">
    <property type="entry name" value="UDP-Glycosyltransferase/glycogen phosphorylase"/>
    <property type="match status" value="1"/>
</dbReference>
<evidence type="ECO:0000256" key="5">
    <source>
        <dbReference type="ARBA" id="ARBA00023136"/>
    </source>
</evidence>
<evidence type="ECO:0000313" key="6">
    <source>
        <dbReference type="EMBL" id="GAA4029142.1"/>
    </source>
</evidence>
<dbReference type="Proteomes" id="UP001501469">
    <property type="component" value="Unassembled WGS sequence"/>
</dbReference>
<keyword evidence="2" id="KW-0812">Transmembrane</keyword>
<dbReference type="PANTHER" id="PTHR12154">
    <property type="entry name" value="GLYCOSYL TRANSFERASE-RELATED"/>
    <property type="match status" value="1"/>
</dbReference>
<dbReference type="EMBL" id="BAABDK010000010">
    <property type="protein sequence ID" value="GAA4029142.1"/>
    <property type="molecule type" value="Genomic_DNA"/>
</dbReference>
<keyword evidence="3" id="KW-0256">Endoplasmic reticulum</keyword>
<gene>
    <name evidence="6" type="primary">pssD</name>
    <name evidence="6" type="ORF">GCM10022409_11630</name>
</gene>
<evidence type="ECO:0000256" key="1">
    <source>
        <dbReference type="ARBA" id="ARBA00004389"/>
    </source>
</evidence>
<protein>
    <submittedName>
        <fullName evidence="6">PssD/Cps14F family polysaccharide biosynthesis glycosyltransferase</fullName>
    </submittedName>
</protein>
<evidence type="ECO:0000313" key="7">
    <source>
        <dbReference type="Proteomes" id="UP001501469"/>
    </source>
</evidence>
<keyword evidence="4" id="KW-1133">Transmembrane helix</keyword>
<name>A0ABP7TQW1_9BACT</name>
<comment type="subcellular location">
    <subcellularLocation>
        <location evidence="1">Endoplasmic reticulum membrane</location>
        <topology evidence="1">Single-pass membrane protein</topology>
    </subcellularLocation>
</comment>
<keyword evidence="5" id="KW-0472">Membrane</keyword>